<dbReference type="EC" id="2.5.1.16" evidence="5"/>
<dbReference type="PANTHER" id="PTHR43317">
    <property type="entry name" value="THERMOSPERMINE SYNTHASE ACAULIS5"/>
    <property type="match status" value="1"/>
</dbReference>
<evidence type="ECO:0000256" key="4">
    <source>
        <dbReference type="ARBA" id="ARBA00023115"/>
    </source>
</evidence>
<sequence length="306" mass="35270">MSKTLSFSKYKIISLFALLLGSLLIPATSQAKILEEKRSLYQNVYIIDDMGLTCMRFRKKSHNDLSQSCIFNDTPEYLVFDYYKLAMGATFFLEDPKDMLIIGLGGGVLVNRYKEVYPKANITSIEIDDVVAQMARKYFNYTDEGEQYETHVRDGRVFIKRALRKDKRYDFILLDAFNSDYIPEHMMTKEYLEEVKGLLKPGGIIMANTFSSSALFHHESETYHQVFGELYQIHFDDEKTNRVIVVSNEKLPSKEKLLKKANEYKPLLSPYGVDTLKVFDAISGEVNWDTDAKVLTDQYSPANLLK</sequence>
<dbReference type="UniPathway" id="UPA00248">
    <property type="reaction ID" value="UER00314"/>
</dbReference>
<keyword evidence="4 5" id="KW-0620">Polyamine biosynthesis</keyword>
<accession>A0A318D777</accession>
<protein>
    <recommendedName>
        <fullName evidence="5">Polyamine aminopropyltransferase</fullName>
    </recommendedName>
    <alternativeName>
        <fullName evidence="5">Putrescine aminopropyltransferase</fullName>
        <shortName evidence="5">PAPT</shortName>
    </alternativeName>
    <alternativeName>
        <fullName evidence="5">Spermidine synthase</fullName>
        <shortName evidence="5">SPDS</shortName>
        <shortName evidence="5">SPDSY</shortName>
        <ecNumber evidence="5">2.5.1.16</ecNumber>
    </alternativeName>
</protein>
<dbReference type="GO" id="GO:0004766">
    <property type="term" value="F:spermidine synthase activity"/>
    <property type="evidence" value="ECO:0007669"/>
    <property type="project" value="UniProtKB-UniRule"/>
</dbReference>
<dbReference type="InterPro" id="IPR029063">
    <property type="entry name" value="SAM-dependent_MTases_sf"/>
</dbReference>
<keyword evidence="9" id="KW-1185">Reference proteome</keyword>
<reference evidence="8 9" key="1">
    <citation type="submission" date="2018-05" db="EMBL/GenBank/DDBJ databases">
        <title>Kangiella spongicola genome sequence.</title>
        <authorList>
            <person name="Maclea K.S."/>
            <person name="Goen A.E."/>
            <person name="Kelley C."/>
            <person name="Underriner A."/>
            <person name="Silverwood T."/>
            <person name="Trachtenberg A.M."/>
        </authorList>
    </citation>
    <scope>NUCLEOTIDE SEQUENCE [LARGE SCALE GENOMIC DNA]</scope>
    <source>
        <strain evidence="8 9">ATCC BAA-2076</strain>
    </source>
</reference>
<dbReference type="Proteomes" id="UP000247689">
    <property type="component" value="Unassembled WGS sequence"/>
</dbReference>
<evidence type="ECO:0000256" key="5">
    <source>
        <dbReference type="HAMAP-Rule" id="MF_00198"/>
    </source>
</evidence>
<comment type="catalytic activity">
    <reaction evidence="5">
        <text>S-adenosyl 3-(methylsulfanyl)propylamine + putrescine = S-methyl-5'-thioadenosine + spermidine + H(+)</text>
        <dbReference type="Rhea" id="RHEA:12721"/>
        <dbReference type="ChEBI" id="CHEBI:15378"/>
        <dbReference type="ChEBI" id="CHEBI:17509"/>
        <dbReference type="ChEBI" id="CHEBI:57443"/>
        <dbReference type="ChEBI" id="CHEBI:57834"/>
        <dbReference type="ChEBI" id="CHEBI:326268"/>
        <dbReference type="EC" id="2.5.1.16"/>
    </reaction>
</comment>
<organism evidence="8 9">
    <name type="scientific">Kangiella spongicola</name>
    <dbReference type="NCBI Taxonomy" id="796379"/>
    <lineage>
        <taxon>Bacteria</taxon>
        <taxon>Pseudomonadati</taxon>
        <taxon>Pseudomonadota</taxon>
        <taxon>Gammaproteobacteria</taxon>
        <taxon>Kangiellales</taxon>
        <taxon>Kangiellaceae</taxon>
        <taxon>Kangiella</taxon>
    </lineage>
</organism>
<comment type="caution">
    <text evidence="5">Lacks conserved residue(s) required for the propagation of feature annotation.</text>
</comment>
<feature type="binding site" evidence="5">
    <location>
        <position position="42"/>
    </location>
    <ligand>
        <name>S-methyl-5'-thioadenosine</name>
        <dbReference type="ChEBI" id="CHEBI:17509"/>
    </ligand>
</feature>
<dbReference type="PROSITE" id="PS51006">
    <property type="entry name" value="PABS_2"/>
    <property type="match status" value="1"/>
</dbReference>
<dbReference type="SUPFAM" id="SSF53335">
    <property type="entry name" value="S-adenosyl-L-methionine-dependent methyltransferases"/>
    <property type="match status" value="1"/>
</dbReference>
<evidence type="ECO:0000256" key="1">
    <source>
        <dbReference type="ARBA" id="ARBA00007867"/>
    </source>
</evidence>
<gene>
    <name evidence="5" type="primary">speE</name>
    <name evidence="8" type="ORF">DL796_00330</name>
</gene>
<feature type="active site" description="Proton acceptor" evidence="5 6">
    <location>
        <position position="175"/>
    </location>
</feature>
<evidence type="ECO:0000313" key="8">
    <source>
        <dbReference type="EMBL" id="PXF63638.1"/>
    </source>
</evidence>
<dbReference type="OrthoDB" id="9761985at2"/>
<evidence type="ECO:0000256" key="2">
    <source>
        <dbReference type="ARBA" id="ARBA00022679"/>
    </source>
</evidence>
<dbReference type="PANTHER" id="PTHR43317:SF1">
    <property type="entry name" value="THERMOSPERMINE SYNTHASE ACAULIS5"/>
    <property type="match status" value="1"/>
</dbReference>
<dbReference type="Pfam" id="PF01564">
    <property type="entry name" value="Spermine_synth"/>
    <property type="match status" value="1"/>
</dbReference>
<dbReference type="InterPro" id="IPR030374">
    <property type="entry name" value="PABS"/>
</dbReference>
<dbReference type="GO" id="GO:0010487">
    <property type="term" value="F:thermospermine synthase activity"/>
    <property type="evidence" value="ECO:0007669"/>
    <property type="project" value="TreeGrafter"/>
</dbReference>
<dbReference type="HAMAP" id="MF_00198">
    <property type="entry name" value="Spermidine_synth"/>
    <property type="match status" value="1"/>
</dbReference>
<comment type="pathway">
    <text evidence="5">Amine and polyamine biosynthesis; spermidine biosynthesis; spermidine from putrescine: step 1/1.</text>
</comment>
<name>A0A318D777_9GAMM</name>
<dbReference type="CDD" id="cd02440">
    <property type="entry name" value="AdoMet_MTases"/>
    <property type="match status" value="1"/>
</dbReference>
<dbReference type="GO" id="GO:0008295">
    <property type="term" value="P:spermidine biosynthetic process"/>
    <property type="evidence" value="ECO:0007669"/>
    <property type="project" value="UniProtKB-UniRule"/>
</dbReference>
<feature type="domain" description="PABS" evidence="7">
    <location>
        <begin position="12"/>
        <end position="259"/>
    </location>
</feature>
<dbReference type="InterPro" id="IPR001045">
    <property type="entry name" value="Spermi_synthase"/>
</dbReference>
<dbReference type="EMBL" id="QICH01000001">
    <property type="protein sequence ID" value="PXF63638.1"/>
    <property type="molecule type" value="Genomic_DNA"/>
</dbReference>
<keyword evidence="2 5" id="KW-0808">Transferase</keyword>
<feature type="binding site" evidence="5">
    <location>
        <position position="126"/>
    </location>
    <ligand>
        <name>S-methyl-5'-thioadenosine</name>
        <dbReference type="ChEBI" id="CHEBI:17509"/>
    </ligand>
</feature>
<evidence type="ECO:0000259" key="7">
    <source>
        <dbReference type="PROSITE" id="PS51006"/>
    </source>
</evidence>
<comment type="similarity">
    <text evidence="1 5">Belongs to the spermidine/spermine synthase family.</text>
</comment>
<comment type="caution">
    <text evidence="8">The sequence shown here is derived from an EMBL/GenBank/DDBJ whole genome shotgun (WGS) entry which is preliminary data.</text>
</comment>
<dbReference type="NCBIfam" id="NF037959">
    <property type="entry name" value="MFS_SpdSyn"/>
    <property type="match status" value="1"/>
</dbReference>
<evidence type="ECO:0000256" key="6">
    <source>
        <dbReference type="PROSITE-ProRule" id="PRU00354"/>
    </source>
</evidence>
<evidence type="ECO:0000256" key="3">
    <source>
        <dbReference type="ARBA" id="ARBA00023066"/>
    </source>
</evidence>
<evidence type="ECO:0000313" key="9">
    <source>
        <dbReference type="Proteomes" id="UP000247689"/>
    </source>
</evidence>
<proteinExistence type="inferred from homology"/>
<dbReference type="Gene3D" id="3.40.50.150">
    <property type="entry name" value="Vaccinia Virus protein VP39"/>
    <property type="match status" value="1"/>
</dbReference>
<keyword evidence="3 5" id="KW-0745">Spermidine biosynthesis</keyword>
<comment type="function">
    <text evidence="5">Catalyzes the irreversible transfer of a propylamine group from the amino donor S-adenosylmethioninamine (decarboxy-AdoMet) to putrescine (1,4-diaminobutane) to yield spermidine.</text>
</comment>
<dbReference type="AlphaFoldDB" id="A0A318D777"/>
<feature type="binding site" evidence="5">
    <location>
        <begin position="154"/>
        <end position="155"/>
    </location>
    <ligand>
        <name>S-methyl-5'-thioadenosine</name>
        <dbReference type="ChEBI" id="CHEBI:17509"/>
    </ligand>
</feature>
<dbReference type="RefSeq" id="WP_110198905.1">
    <property type="nucleotide sequence ID" value="NZ_QICH01000001.1"/>
</dbReference>
<comment type="subunit">
    <text evidence="5">Homodimer or homotetramer.</text>
</comment>